<dbReference type="eggNOG" id="ENOG502R394">
    <property type="taxonomic scope" value="Eukaryota"/>
</dbReference>
<dbReference type="EMBL" id="KI545851">
    <property type="protein sequence ID" value="EST10108.1"/>
    <property type="molecule type" value="Genomic_DNA"/>
</dbReference>
<dbReference type="GO" id="GO:0005524">
    <property type="term" value="F:ATP binding"/>
    <property type="evidence" value="ECO:0007669"/>
    <property type="project" value="InterPro"/>
</dbReference>
<name>V5F1B0_KALBG</name>
<evidence type="ECO:0000256" key="1">
    <source>
        <dbReference type="ARBA" id="ARBA00022679"/>
    </source>
</evidence>
<evidence type="ECO:0000256" key="3">
    <source>
        <dbReference type="ARBA" id="ARBA00022777"/>
    </source>
</evidence>
<sequence length="296" mass="33258">MHTSRRSVSEAFGLLAGSTASSRTGLRTRHASTWTHSSRSFTTTSPTRDLKEDAKNKLVEEGKKFAKDKVNERLGADETKQQAKNLSSSTSKILFAGLAVAGAAYLLMGGNVHAEEARRPTDSASGPKYSKDQVTLLCLVGPSLSGKTTQAKRLVKRFDKELDDIVSPKSLDELESILATRAKGEKRTSLVVDNFPTTLEDAQRIERELVPIFCFSFYDLPLKDFEKRLAKDDKEKKQKVEQFKKYTKSLEPLVKKYRDQGNIYEISADWESADEVWEQVEAKTEQILELREMGEL</sequence>
<protein>
    <recommendedName>
        <fullName evidence="7">P-loop containing nucleoside triphosphate hydrolase protein</fullName>
    </recommendedName>
</protein>
<dbReference type="InterPro" id="IPR027417">
    <property type="entry name" value="P-loop_NTPase"/>
</dbReference>
<evidence type="ECO:0000256" key="4">
    <source>
        <dbReference type="SAM" id="MobiDB-lite"/>
    </source>
</evidence>
<dbReference type="Gene3D" id="3.40.50.300">
    <property type="entry name" value="P-loop containing nucleotide triphosphate hydrolases"/>
    <property type="match status" value="1"/>
</dbReference>
<evidence type="ECO:0008006" key="7">
    <source>
        <dbReference type="Google" id="ProtNLM"/>
    </source>
</evidence>
<keyword evidence="3" id="KW-0418">Kinase</keyword>
<keyword evidence="6" id="KW-1185">Reference proteome</keyword>
<dbReference type="GO" id="GO:0006139">
    <property type="term" value="P:nucleobase-containing compound metabolic process"/>
    <property type="evidence" value="ECO:0007669"/>
    <property type="project" value="InterPro"/>
</dbReference>
<dbReference type="OMA" id="ELVPIFC"/>
<dbReference type="GeneID" id="27418737"/>
<feature type="region of interest" description="Disordered" evidence="4">
    <location>
        <begin position="19"/>
        <end position="48"/>
    </location>
</feature>
<feature type="compositionally biased region" description="Low complexity" evidence="4">
    <location>
        <begin position="32"/>
        <end position="47"/>
    </location>
</feature>
<dbReference type="OrthoDB" id="2548520at2759"/>
<dbReference type="SUPFAM" id="SSF52540">
    <property type="entry name" value="P-loop containing nucleoside triphosphate hydrolases"/>
    <property type="match status" value="1"/>
</dbReference>
<dbReference type="HOGENOM" id="CLU_769807_0_0_1"/>
<proteinExistence type="predicted"/>
<evidence type="ECO:0000313" key="6">
    <source>
        <dbReference type="Proteomes" id="UP000019377"/>
    </source>
</evidence>
<keyword evidence="2" id="KW-0547">Nucleotide-binding</keyword>
<evidence type="ECO:0000256" key="2">
    <source>
        <dbReference type="ARBA" id="ARBA00022741"/>
    </source>
</evidence>
<keyword evidence="1" id="KW-0808">Transferase</keyword>
<gene>
    <name evidence="5" type="ORF">PSEUBRA_SCAF1g00546</name>
</gene>
<reference evidence="6" key="1">
    <citation type="journal article" date="2013" name="Genome Announc.">
        <title>Draft genome sequence of Pseudozyma brasiliensis sp. nov. strain GHG001, a high producer of endo-1,4-xylanase isolated from an insect pest of sugarcane.</title>
        <authorList>
            <person name="Oliveira J.V.D.C."/>
            <person name="dos Santos R.A.C."/>
            <person name="Borges T.A."/>
            <person name="Riano-Pachon D.M."/>
            <person name="Goldman G.H."/>
        </authorList>
    </citation>
    <scope>NUCLEOTIDE SEQUENCE [LARGE SCALE GENOMIC DNA]</scope>
    <source>
        <strain evidence="6">GHG001</strain>
    </source>
</reference>
<dbReference type="RefSeq" id="XP_016295097.1">
    <property type="nucleotide sequence ID" value="XM_016436108.1"/>
</dbReference>
<dbReference type="GO" id="GO:0019205">
    <property type="term" value="F:nucleobase-containing compound kinase activity"/>
    <property type="evidence" value="ECO:0007669"/>
    <property type="project" value="InterPro"/>
</dbReference>
<evidence type="ECO:0000313" key="5">
    <source>
        <dbReference type="EMBL" id="EST10108.1"/>
    </source>
</evidence>
<dbReference type="PANTHER" id="PTHR23359">
    <property type="entry name" value="NUCLEOTIDE KINASE"/>
    <property type="match status" value="1"/>
</dbReference>
<accession>V5F1B0</accession>
<dbReference type="Proteomes" id="UP000019377">
    <property type="component" value="Unassembled WGS sequence"/>
</dbReference>
<dbReference type="InterPro" id="IPR000850">
    <property type="entry name" value="Adenylat/UMP-CMP_kin"/>
</dbReference>
<dbReference type="AlphaFoldDB" id="V5F1B0"/>
<organism evidence="5 6">
    <name type="scientific">Kalmanozyma brasiliensis (strain GHG001)</name>
    <name type="common">Yeast</name>
    <name type="synonym">Pseudozyma brasiliensis</name>
    <dbReference type="NCBI Taxonomy" id="1365824"/>
    <lineage>
        <taxon>Eukaryota</taxon>
        <taxon>Fungi</taxon>
        <taxon>Dikarya</taxon>
        <taxon>Basidiomycota</taxon>
        <taxon>Ustilaginomycotina</taxon>
        <taxon>Ustilaginomycetes</taxon>
        <taxon>Ustilaginales</taxon>
        <taxon>Ustilaginaceae</taxon>
        <taxon>Kalmanozyma</taxon>
    </lineage>
</organism>